<reference evidence="7 8" key="1">
    <citation type="journal article" date="2019" name="Int. J. Syst. Evol. Microbiol.">
        <title>The Global Catalogue of Microorganisms (GCM) 10K type strain sequencing project: providing services to taxonomists for standard genome sequencing and annotation.</title>
        <authorList>
            <consortium name="The Broad Institute Genomics Platform"/>
            <consortium name="The Broad Institute Genome Sequencing Center for Infectious Disease"/>
            <person name="Wu L."/>
            <person name="Ma J."/>
        </authorList>
    </citation>
    <scope>NUCLEOTIDE SEQUENCE [LARGE SCALE GENOMIC DNA]</scope>
    <source>
        <strain evidence="7 8">JCM 16117</strain>
    </source>
</reference>
<evidence type="ECO:0000256" key="1">
    <source>
        <dbReference type="ARBA" id="ARBA00001917"/>
    </source>
</evidence>
<gene>
    <name evidence="7" type="ORF">GCM10009851_10940</name>
</gene>
<comment type="caution">
    <text evidence="7">The sequence shown here is derived from an EMBL/GenBank/DDBJ whole genome shotgun (WGS) entry which is preliminary data.</text>
</comment>
<keyword evidence="5" id="KW-0560">Oxidoreductase</keyword>
<evidence type="ECO:0000256" key="3">
    <source>
        <dbReference type="ARBA" id="ARBA00022643"/>
    </source>
</evidence>
<dbReference type="EMBL" id="BAAAQY010000003">
    <property type="protein sequence ID" value="GAA2228378.1"/>
    <property type="molecule type" value="Genomic_DNA"/>
</dbReference>
<sequence length="79" mass="8619">MALARAVREAATVPVAAVGLLTTPREFEEVLAEGAADAVFVGREFLRDRMLVRRAAVELGASMEWPDQYRMARFAGAIP</sequence>
<dbReference type="InterPro" id="IPR001155">
    <property type="entry name" value="OxRdtase_FMN_N"/>
</dbReference>
<organism evidence="7 8">
    <name type="scientific">Herbiconiux moechotypicola</name>
    <dbReference type="NCBI Taxonomy" id="637393"/>
    <lineage>
        <taxon>Bacteria</taxon>
        <taxon>Bacillati</taxon>
        <taxon>Actinomycetota</taxon>
        <taxon>Actinomycetes</taxon>
        <taxon>Micrococcales</taxon>
        <taxon>Microbacteriaceae</taxon>
        <taxon>Herbiconiux</taxon>
    </lineage>
</organism>
<keyword evidence="8" id="KW-1185">Reference proteome</keyword>
<dbReference type="Gene3D" id="3.20.20.70">
    <property type="entry name" value="Aldolase class I"/>
    <property type="match status" value="1"/>
</dbReference>
<evidence type="ECO:0000313" key="8">
    <source>
        <dbReference type="Proteomes" id="UP001500929"/>
    </source>
</evidence>
<keyword evidence="2" id="KW-0285">Flavoprotein</keyword>
<keyword evidence="4" id="KW-0521">NADP</keyword>
<dbReference type="Pfam" id="PF00724">
    <property type="entry name" value="Oxidored_FMN"/>
    <property type="match status" value="1"/>
</dbReference>
<dbReference type="PANTHER" id="PTHR43303:SF4">
    <property type="entry name" value="NADPH DEHYDROGENASE C23G7.10C-RELATED"/>
    <property type="match status" value="1"/>
</dbReference>
<evidence type="ECO:0000256" key="2">
    <source>
        <dbReference type="ARBA" id="ARBA00022630"/>
    </source>
</evidence>
<dbReference type="InterPro" id="IPR013785">
    <property type="entry name" value="Aldolase_TIM"/>
</dbReference>
<dbReference type="InterPro" id="IPR044152">
    <property type="entry name" value="YqjM-like"/>
</dbReference>
<evidence type="ECO:0000259" key="6">
    <source>
        <dbReference type="Pfam" id="PF00724"/>
    </source>
</evidence>
<proteinExistence type="predicted"/>
<dbReference type="Proteomes" id="UP001500929">
    <property type="component" value="Unassembled WGS sequence"/>
</dbReference>
<evidence type="ECO:0000256" key="5">
    <source>
        <dbReference type="ARBA" id="ARBA00023002"/>
    </source>
</evidence>
<evidence type="ECO:0000313" key="7">
    <source>
        <dbReference type="EMBL" id="GAA2228378.1"/>
    </source>
</evidence>
<evidence type="ECO:0000256" key="4">
    <source>
        <dbReference type="ARBA" id="ARBA00022857"/>
    </source>
</evidence>
<dbReference type="PANTHER" id="PTHR43303">
    <property type="entry name" value="NADPH DEHYDROGENASE C23G7.10C-RELATED"/>
    <property type="match status" value="1"/>
</dbReference>
<accession>A0ABN3DDU2</accession>
<comment type="cofactor">
    <cofactor evidence="1">
        <name>FMN</name>
        <dbReference type="ChEBI" id="CHEBI:58210"/>
    </cofactor>
</comment>
<name>A0ABN3DDU2_9MICO</name>
<feature type="domain" description="NADH:flavin oxidoreductase/NADH oxidase N-terminal" evidence="6">
    <location>
        <begin position="5"/>
        <end position="57"/>
    </location>
</feature>
<protein>
    <recommendedName>
        <fullName evidence="6">NADH:flavin oxidoreductase/NADH oxidase N-terminal domain-containing protein</fullName>
    </recommendedName>
</protein>
<keyword evidence="3" id="KW-0288">FMN</keyword>
<dbReference type="SUPFAM" id="SSF51395">
    <property type="entry name" value="FMN-linked oxidoreductases"/>
    <property type="match status" value="1"/>
</dbReference>